<proteinExistence type="predicted"/>
<evidence type="ECO:0000313" key="3">
    <source>
        <dbReference type="Proteomes" id="UP000265926"/>
    </source>
</evidence>
<dbReference type="AlphaFoldDB" id="A0A399T6H1"/>
<dbReference type="Proteomes" id="UP000265926">
    <property type="component" value="Unassembled WGS sequence"/>
</dbReference>
<dbReference type="EMBL" id="QWGR01000001">
    <property type="protein sequence ID" value="RIJ50594.1"/>
    <property type="molecule type" value="Genomic_DNA"/>
</dbReference>
<keyword evidence="1" id="KW-0812">Transmembrane</keyword>
<accession>A0A399T6H1</accession>
<organism evidence="2 3">
    <name type="scientific">Maribellus luteus</name>
    <dbReference type="NCBI Taxonomy" id="2305463"/>
    <lineage>
        <taxon>Bacteria</taxon>
        <taxon>Pseudomonadati</taxon>
        <taxon>Bacteroidota</taxon>
        <taxon>Bacteroidia</taxon>
        <taxon>Marinilabiliales</taxon>
        <taxon>Prolixibacteraceae</taxon>
        <taxon>Maribellus</taxon>
    </lineage>
</organism>
<comment type="caution">
    <text evidence="2">The sequence shown here is derived from an EMBL/GenBank/DDBJ whole genome shotgun (WGS) entry which is preliminary data.</text>
</comment>
<reference evidence="2 3" key="1">
    <citation type="submission" date="2018-08" db="EMBL/GenBank/DDBJ databases">
        <title>Pallidiluteibacterium maritimus gen. nov., sp. nov., isolated from coastal sediment.</title>
        <authorList>
            <person name="Zhou L.Y."/>
        </authorList>
    </citation>
    <scope>NUCLEOTIDE SEQUENCE [LARGE SCALE GENOMIC DNA]</scope>
    <source>
        <strain evidence="2 3">XSD2</strain>
    </source>
</reference>
<keyword evidence="1" id="KW-0472">Membrane</keyword>
<gene>
    <name evidence="2" type="ORF">D1614_01260</name>
</gene>
<evidence type="ECO:0000256" key="1">
    <source>
        <dbReference type="SAM" id="Phobius"/>
    </source>
</evidence>
<feature type="transmembrane region" description="Helical" evidence="1">
    <location>
        <begin position="7"/>
        <end position="26"/>
    </location>
</feature>
<protein>
    <submittedName>
        <fullName evidence="2">Uncharacterized protein</fullName>
    </submittedName>
</protein>
<sequence>MYNVLMKLYIVLLKFYNAHLNLYIGFLNVNNLHLKMYNVFMNLYIVLLKLYNAHLNVHKAYSKLNTSLIEVEHSHKPRISGHRNAEACEYLCRQKLIAETGTVN</sequence>
<keyword evidence="1" id="KW-1133">Transmembrane helix</keyword>
<name>A0A399T6H1_9BACT</name>
<evidence type="ECO:0000313" key="2">
    <source>
        <dbReference type="EMBL" id="RIJ50594.1"/>
    </source>
</evidence>
<keyword evidence="3" id="KW-1185">Reference proteome</keyword>